<keyword evidence="2" id="KW-1185">Reference proteome</keyword>
<dbReference type="EMBL" id="LT840184">
    <property type="protein sequence ID" value="SMF83118.1"/>
    <property type="molecule type" value="Genomic_DNA"/>
</dbReference>
<accession>A0A1X7HB20</accession>
<name>A0A1X7HB20_9BACL</name>
<dbReference type="STRING" id="1313296.SAMN05661091_2309"/>
<evidence type="ECO:0000313" key="2">
    <source>
        <dbReference type="Proteomes" id="UP000192940"/>
    </source>
</evidence>
<dbReference type="RefSeq" id="WP_208919306.1">
    <property type="nucleotide sequence ID" value="NZ_LT840184.1"/>
</dbReference>
<evidence type="ECO:0000313" key="1">
    <source>
        <dbReference type="EMBL" id="SMF83118.1"/>
    </source>
</evidence>
<dbReference type="Proteomes" id="UP000192940">
    <property type="component" value="Chromosome I"/>
</dbReference>
<dbReference type="Gene3D" id="3.30.450.40">
    <property type="match status" value="1"/>
</dbReference>
<reference evidence="1 2" key="1">
    <citation type="submission" date="2017-04" db="EMBL/GenBank/DDBJ databases">
        <authorList>
            <person name="Afonso C.L."/>
            <person name="Miller P.J."/>
            <person name="Scott M.A."/>
            <person name="Spackman E."/>
            <person name="Goraichik I."/>
            <person name="Dimitrov K.M."/>
            <person name="Suarez D.L."/>
            <person name="Swayne D.E."/>
        </authorList>
    </citation>
    <scope>NUCLEOTIDE SEQUENCE [LARGE SCALE GENOMIC DNA]</scope>
    <source>
        <strain evidence="1 2">N3/975</strain>
    </source>
</reference>
<dbReference type="SUPFAM" id="SSF55781">
    <property type="entry name" value="GAF domain-like"/>
    <property type="match status" value="1"/>
</dbReference>
<organism evidence="1 2">
    <name type="scientific">Paenibacillus uliginis N3/975</name>
    <dbReference type="NCBI Taxonomy" id="1313296"/>
    <lineage>
        <taxon>Bacteria</taxon>
        <taxon>Bacillati</taxon>
        <taxon>Bacillota</taxon>
        <taxon>Bacilli</taxon>
        <taxon>Bacillales</taxon>
        <taxon>Paenibacillaceae</taxon>
        <taxon>Paenibacillus</taxon>
    </lineage>
</organism>
<dbReference type="InterPro" id="IPR029016">
    <property type="entry name" value="GAF-like_dom_sf"/>
</dbReference>
<gene>
    <name evidence="1" type="ORF">SAMN05661091_2309</name>
</gene>
<protein>
    <submittedName>
        <fullName evidence="1">Nitrogen regulatory protein A</fullName>
    </submittedName>
</protein>
<sequence>MMAGVMDWEERLSELRKRTDSDFCAVAIYAASVRQIRWVAASGYTNEKFRYMVNRPSQGIAGDVIRIGRTVQKTCLSDEHQRRDGDYMMLAEHLIVTAATAIQQEHGEIAGILLMGRRKGEIYGASELTQLESAAEHFWEKIERQQS</sequence>
<dbReference type="AlphaFoldDB" id="A0A1X7HB20"/>
<proteinExistence type="predicted"/>